<dbReference type="FunFam" id="3.20.20.70:FF:000030">
    <property type="entry name" value="Nicotinate-nucleotide pyrophosphorylase, carboxylating"/>
    <property type="match status" value="1"/>
</dbReference>
<feature type="binding site" evidence="13">
    <location>
        <begin position="247"/>
        <end position="249"/>
    </location>
    <ligand>
        <name>substrate</name>
    </ligand>
</feature>
<evidence type="ECO:0000259" key="15">
    <source>
        <dbReference type="Pfam" id="PF02749"/>
    </source>
</evidence>
<dbReference type="GO" id="GO:0034213">
    <property type="term" value="P:quinolinate catabolic process"/>
    <property type="evidence" value="ECO:0007669"/>
    <property type="project" value="TreeGrafter"/>
</dbReference>
<feature type="binding site" evidence="13">
    <location>
        <position position="200"/>
    </location>
    <ligand>
        <name>substrate</name>
    </ligand>
</feature>
<evidence type="ECO:0000256" key="5">
    <source>
        <dbReference type="ARBA" id="ARBA00011944"/>
    </source>
</evidence>
<dbReference type="Pfam" id="PF01729">
    <property type="entry name" value="QRPTase_C"/>
    <property type="match status" value="1"/>
</dbReference>
<dbReference type="InterPro" id="IPR037128">
    <property type="entry name" value="Quinolinate_PRibosylTase_N_sf"/>
</dbReference>
<evidence type="ECO:0000256" key="13">
    <source>
        <dbReference type="PIRSR" id="PIRSR006250-1"/>
    </source>
</evidence>
<feature type="binding site" evidence="13">
    <location>
        <begin position="268"/>
        <end position="270"/>
    </location>
    <ligand>
        <name>substrate</name>
    </ligand>
</feature>
<dbReference type="EMBL" id="LJVE01000017">
    <property type="protein sequence ID" value="KPL15325.1"/>
    <property type="molecule type" value="Genomic_DNA"/>
</dbReference>
<evidence type="ECO:0000256" key="7">
    <source>
        <dbReference type="ARBA" id="ARBA00022676"/>
    </source>
</evidence>
<name>A0A0S8K2W8_UNCW3</name>
<proteinExistence type="inferred from homology"/>
<reference evidence="16 17" key="1">
    <citation type="journal article" date="2015" name="Microbiome">
        <title>Genomic resolution of linkages in carbon, nitrogen, and sulfur cycling among widespread estuary sediment bacteria.</title>
        <authorList>
            <person name="Baker B.J."/>
            <person name="Lazar C.S."/>
            <person name="Teske A.P."/>
            <person name="Dick G.J."/>
        </authorList>
    </citation>
    <scope>NUCLEOTIDE SEQUENCE [LARGE SCALE GENOMIC DNA]</scope>
    <source>
        <strain evidence="16">SM1_77</strain>
    </source>
</reference>
<dbReference type="SUPFAM" id="SSF54675">
    <property type="entry name" value="Nicotinate/Quinolinate PRTase N-terminal domain-like"/>
    <property type="match status" value="1"/>
</dbReference>
<sequence length="292" mass="31631">MKKVQKSDKQTRQFLKIIKSALREDIGRGDMTTDAVVPENDRALGVIFSKGDGILCGVDIAQMVFKQLEPAIDFQKQLDDGSALSPGITIAIIIGKASACLKGERTALNFLQHLSGIATLTRKFVDATKGNIKVLDTRKTAPGLRIMEKYAVRVGGGSNHRFGLYDMVMIKDNHIQIAGSITEAVNRVRERKRKVFIEVEVKTLAELKEAIAAKVNRIMLDNMGRNLIAQAVDMIHATTQGIEIEVSGGVNLDNIGDVAESGADFASIGALTHSAKALDIALKMKPLAPRAI</sequence>
<keyword evidence="7 12" id="KW-0328">Glycosyltransferase</keyword>
<dbReference type="InterPro" id="IPR002638">
    <property type="entry name" value="Quinolinate_PRibosylTrfase_C"/>
</dbReference>
<feature type="binding site" evidence="13">
    <location>
        <position position="105"/>
    </location>
    <ligand>
        <name>substrate</name>
    </ligand>
</feature>
<dbReference type="FunFam" id="3.90.1170.20:FF:000001">
    <property type="entry name" value="Nicotinate-nucleotide diphosphorylase (Carboxylating)"/>
    <property type="match status" value="1"/>
</dbReference>
<dbReference type="PANTHER" id="PTHR32179">
    <property type="entry name" value="NICOTINATE-NUCLEOTIDE PYROPHOSPHORYLASE [CARBOXYLATING]"/>
    <property type="match status" value="1"/>
</dbReference>
<keyword evidence="6" id="KW-0662">Pyridine nucleotide biosynthesis</keyword>
<keyword evidence="8 12" id="KW-0808">Transferase</keyword>
<evidence type="ECO:0000256" key="4">
    <source>
        <dbReference type="ARBA" id="ARBA00011218"/>
    </source>
</evidence>
<comment type="subunit">
    <text evidence="4">Hexamer formed by 3 homodimers.</text>
</comment>
<dbReference type="CDD" id="cd01572">
    <property type="entry name" value="QPRTase"/>
    <property type="match status" value="1"/>
</dbReference>
<evidence type="ECO:0000256" key="6">
    <source>
        <dbReference type="ARBA" id="ARBA00022642"/>
    </source>
</evidence>
<evidence type="ECO:0000256" key="2">
    <source>
        <dbReference type="ARBA" id="ARBA00004893"/>
    </source>
</evidence>
<accession>A0A0S8K2W8</accession>
<comment type="catalytic activity">
    <reaction evidence="10">
        <text>nicotinate beta-D-ribonucleotide + CO2 + diphosphate = quinolinate + 5-phospho-alpha-D-ribose 1-diphosphate + 2 H(+)</text>
        <dbReference type="Rhea" id="RHEA:12733"/>
        <dbReference type="ChEBI" id="CHEBI:15378"/>
        <dbReference type="ChEBI" id="CHEBI:16526"/>
        <dbReference type="ChEBI" id="CHEBI:29959"/>
        <dbReference type="ChEBI" id="CHEBI:33019"/>
        <dbReference type="ChEBI" id="CHEBI:57502"/>
        <dbReference type="ChEBI" id="CHEBI:58017"/>
        <dbReference type="EC" id="2.4.2.19"/>
    </reaction>
</comment>
<evidence type="ECO:0000259" key="14">
    <source>
        <dbReference type="Pfam" id="PF01729"/>
    </source>
</evidence>
<evidence type="ECO:0000256" key="10">
    <source>
        <dbReference type="ARBA" id="ARBA00047445"/>
    </source>
</evidence>
<dbReference type="PIRSF" id="PIRSF006250">
    <property type="entry name" value="NadC_ModD"/>
    <property type="match status" value="1"/>
</dbReference>
<evidence type="ECO:0000313" key="17">
    <source>
        <dbReference type="Proteomes" id="UP000050975"/>
    </source>
</evidence>
<feature type="domain" description="Quinolinate phosphoribosyl transferase C-terminal" evidence="14">
    <location>
        <begin position="117"/>
        <end position="283"/>
    </location>
</feature>
<feature type="binding site" evidence="13">
    <location>
        <position position="221"/>
    </location>
    <ligand>
        <name>substrate</name>
    </ligand>
</feature>
<evidence type="ECO:0000256" key="8">
    <source>
        <dbReference type="ARBA" id="ARBA00022679"/>
    </source>
</evidence>
<dbReference type="InterPro" id="IPR013785">
    <property type="entry name" value="Aldolase_TIM"/>
</dbReference>
<evidence type="ECO:0000256" key="3">
    <source>
        <dbReference type="ARBA" id="ARBA00009400"/>
    </source>
</evidence>
<dbReference type="SUPFAM" id="SSF51690">
    <property type="entry name" value="Nicotinate/Quinolinate PRTase C-terminal domain-like"/>
    <property type="match status" value="1"/>
</dbReference>
<gene>
    <name evidence="16" type="ORF">AMJ74_01710</name>
</gene>
<dbReference type="AlphaFoldDB" id="A0A0S8K2W8"/>
<feature type="binding site" evidence="13">
    <location>
        <position position="171"/>
    </location>
    <ligand>
        <name>substrate</name>
    </ligand>
</feature>
<dbReference type="Pfam" id="PF02749">
    <property type="entry name" value="QRPTase_N"/>
    <property type="match status" value="1"/>
</dbReference>
<feature type="binding site" evidence="13">
    <location>
        <position position="161"/>
    </location>
    <ligand>
        <name>substrate</name>
    </ligand>
</feature>
<dbReference type="GO" id="GO:0005737">
    <property type="term" value="C:cytoplasm"/>
    <property type="evidence" value="ECO:0007669"/>
    <property type="project" value="TreeGrafter"/>
</dbReference>
<dbReference type="PATRIC" id="fig|1703778.3.peg.1305"/>
<dbReference type="Proteomes" id="UP000050975">
    <property type="component" value="Unassembled WGS sequence"/>
</dbReference>
<dbReference type="NCBIfam" id="TIGR00078">
    <property type="entry name" value="nadC"/>
    <property type="match status" value="1"/>
</dbReference>
<dbReference type="UniPathway" id="UPA00253">
    <property type="reaction ID" value="UER00331"/>
</dbReference>
<evidence type="ECO:0000313" key="16">
    <source>
        <dbReference type="EMBL" id="KPL15325.1"/>
    </source>
</evidence>
<feature type="binding site" evidence="13">
    <location>
        <begin position="137"/>
        <end position="139"/>
    </location>
    <ligand>
        <name>substrate</name>
    </ligand>
</feature>
<dbReference type="GO" id="GO:0004514">
    <property type="term" value="F:nicotinate-nucleotide diphosphorylase (carboxylating) activity"/>
    <property type="evidence" value="ECO:0007669"/>
    <property type="project" value="UniProtKB-EC"/>
</dbReference>
<dbReference type="InterPro" id="IPR036068">
    <property type="entry name" value="Nicotinate_pribotase-like_C"/>
</dbReference>
<dbReference type="Gene3D" id="3.20.20.70">
    <property type="entry name" value="Aldolase class I"/>
    <property type="match status" value="1"/>
</dbReference>
<dbReference type="InterPro" id="IPR022412">
    <property type="entry name" value="Quinolinate_PRibosylTrfase_N"/>
</dbReference>
<evidence type="ECO:0000256" key="1">
    <source>
        <dbReference type="ARBA" id="ARBA00003237"/>
    </source>
</evidence>
<comment type="similarity">
    <text evidence="3 12">Belongs to the NadC/ModD family.</text>
</comment>
<dbReference type="Gene3D" id="3.90.1170.20">
    <property type="entry name" value="Quinolinate phosphoribosyl transferase, N-terminal domain"/>
    <property type="match status" value="1"/>
</dbReference>
<organism evidence="16 17">
    <name type="scientific">candidate division WOR_3 bacterium SM1_77</name>
    <dbReference type="NCBI Taxonomy" id="1703778"/>
    <lineage>
        <taxon>Bacteria</taxon>
        <taxon>Bacteria division WOR-3</taxon>
    </lineage>
</organism>
<feature type="domain" description="Quinolinate phosphoribosyl transferase N-terminal" evidence="15">
    <location>
        <begin position="30"/>
        <end position="115"/>
    </location>
</feature>
<dbReference type="PANTHER" id="PTHR32179:SF3">
    <property type="entry name" value="NICOTINATE-NUCLEOTIDE PYROPHOSPHORYLASE [CARBOXYLATING]"/>
    <property type="match status" value="1"/>
</dbReference>
<comment type="pathway">
    <text evidence="2">Cofactor biosynthesis; NAD(+) biosynthesis; nicotinate D-ribonucleotide from quinolinate: step 1/1.</text>
</comment>
<protein>
    <recommendedName>
        <fullName evidence="11">Probable nicotinate-nucleotide pyrophosphorylase [carboxylating]</fullName>
        <ecNumber evidence="5">2.4.2.19</ecNumber>
    </recommendedName>
    <alternativeName>
        <fullName evidence="9">Quinolinate phosphoribosyltransferase [decarboxylating]</fullName>
    </alternativeName>
</protein>
<evidence type="ECO:0000256" key="12">
    <source>
        <dbReference type="PIRNR" id="PIRNR006250"/>
    </source>
</evidence>
<evidence type="ECO:0000256" key="11">
    <source>
        <dbReference type="ARBA" id="ARBA00069173"/>
    </source>
</evidence>
<evidence type="ECO:0000256" key="9">
    <source>
        <dbReference type="ARBA" id="ARBA00033102"/>
    </source>
</evidence>
<dbReference type="InterPro" id="IPR027277">
    <property type="entry name" value="NadC/ModD"/>
</dbReference>
<dbReference type="EC" id="2.4.2.19" evidence="5"/>
<dbReference type="InterPro" id="IPR004393">
    <property type="entry name" value="NadC"/>
</dbReference>
<dbReference type="GO" id="GO:0009435">
    <property type="term" value="P:NAD+ biosynthetic process"/>
    <property type="evidence" value="ECO:0007669"/>
    <property type="project" value="UniProtKB-UniPathway"/>
</dbReference>
<comment type="function">
    <text evidence="1">Involved in the catabolism of quinolinic acid (QA).</text>
</comment>
<comment type="caution">
    <text evidence="16">The sequence shown here is derived from an EMBL/GenBank/DDBJ whole genome shotgun (WGS) entry which is preliminary data.</text>
</comment>